<dbReference type="EMBL" id="AVOT02072228">
    <property type="protein sequence ID" value="MBW0562261.1"/>
    <property type="molecule type" value="Genomic_DNA"/>
</dbReference>
<comment type="caution">
    <text evidence="2">The sequence shown here is derived from an EMBL/GenBank/DDBJ whole genome shotgun (WGS) entry which is preliminary data.</text>
</comment>
<accession>A0A9Q3JI08</accession>
<dbReference type="Proteomes" id="UP000765509">
    <property type="component" value="Unassembled WGS sequence"/>
</dbReference>
<organism evidence="2 3">
    <name type="scientific">Austropuccinia psidii MF-1</name>
    <dbReference type="NCBI Taxonomy" id="1389203"/>
    <lineage>
        <taxon>Eukaryota</taxon>
        <taxon>Fungi</taxon>
        <taxon>Dikarya</taxon>
        <taxon>Basidiomycota</taxon>
        <taxon>Pucciniomycotina</taxon>
        <taxon>Pucciniomycetes</taxon>
        <taxon>Pucciniales</taxon>
        <taxon>Sphaerophragmiaceae</taxon>
        <taxon>Austropuccinia</taxon>
    </lineage>
</organism>
<dbReference type="AlphaFoldDB" id="A0A9Q3JI08"/>
<evidence type="ECO:0000256" key="1">
    <source>
        <dbReference type="SAM" id="MobiDB-lite"/>
    </source>
</evidence>
<gene>
    <name evidence="2" type="ORF">O181_101976</name>
</gene>
<evidence type="ECO:0000313" key="2">
    <source>
        <dbReference type="EMBL" id="MBW0562261.1"/>
    </source>
</evidence>
<feature type="compositionally biased region" description="Basic residues" evidence="1">
    <location>
        <begin position="153"/>
        <end position="163"/>
    </location>
</feature>
<name>A0A9Q3JI08_9BASI</name>
<feature type="compositionally biased region" description="Basic and acidic residues" evidence="1">
    <location>
        <begin position="105"/>
        <end position="133"/>
    </location>
</feature>
<feature type="region of interest" description="Disordered" evidence="1">
    <location>
        <begin position="87"/>
        <end position="187"/>
    </location>
</feature>
<keyword evidence="3" id="KW-1185">Reference proteome</keyword>
<feature type="compositionally biased region" description="Basic and acidic residues" evidence="1">
    <location>
        <begin position="175"/>
        <end position="187"/>
    </location>
</feature>
<feature type="compositionally biased region" description="Polar residues" evidence="1">
    <location>
        <begin position="136"/>
        <end position="149"/>
    </location>
</feature>
<reference evidence="2" key="1">
    <citation type="submission" date="2021-03" db="EMBL/GenBank/DDBJ databases">
        <title>Draft genome sequence of rust myrtle Austropuccinia psidii MF-1, a brazilian biotype.</title>
        <authorList>
            <person name="Quecine M.C."/>
            <person name="Pachon D.M.R."/>
            <person name="Bonatelli M.L."/>
            <person name="Correr F.H."/>
            <person name="Franceschini L.M."/>
            <person name="Leite T.F."/>
            <person name="Margarido G.R.A."/>
            <person name="Almeida C.A."/>
            <person name="Ferrarezi J.A."/>
            <person name="Labate C.A."/>
        </authorList>
    </citation>
    <scope>NUCLEOTIDE SEQUENCE</scope>
    <source>
        <strain evidence="2">MF-1</strain>
    </source>
</reference>
<evidence type="ECO:0000313" key="3">
    <source>
        <dbReference type="Proteomes" id="UP000765509"/>
    </source>
</evidence>
<protein>
    <submittedName>
        <fullName evidence="2">Uncharacterized protein</fullName>
    </submittedName>
</protein>
<proteinExistence type="predicted"/>
<sequence>MEDSRASTNSKSLARTFCTLIESTDADIAAIPVVRSEQFSTSRSRNIQVSVQELVYDVKIAGVGASAKPLDRENELFASIEEVLGPRKHRGPFEGMDSNILQRDSPTDKIFIEKPKHIFRGSEEEDGSKEGKKPCGSSSSLHKCQTQESKPQRATRRARKRKSPNGTSLTLRITELQREKRQPWTMC</sequence>